<evidence type="ECO:0000259" key="24">
    <source>
        <dbReference type="PROSITE" id="PS50026"/>
    </source>
</evidence>
<dbReference type="InParanoid" id="A0A2R6QLP2"/>
<feature type="disulfide bond" evidence="19">
    <location>
        <begin position="291"/>
        <end position="308"/>
    </location>
</feature>
<sequence length="837" mass="92607">MIHERKLVISFLILLLPQFCTPQDTITPNQSLKDGDLLVSSNDTFALGFFSPGKSRNRYLGIWYNKVTELTIVWVANRDNPINDTSGVVSIESSGNLVIHVPDRVIPVWSTNISGPAHSAKLLDSGNLVVFGGGDTKRIVVWQSFDYPTDTVLPSMKIGVDRRTGLNRFLTSWKSRDDPGIGEYSFKMNLTGSPQFFLNKGSTQIWSTGPWIGHGWSGVPAMTVKFIFTVSYVDNPNEVSLMYTIPNASIFSRMVVNEFGVVERLTWHDNDQKWVGFWSAPKDRCDHYGQCGPFGNCDPYLATSQFDCTCLPGFEPVSARDWYLGDGSGGCVRKRGGHVCKNGEGFVEVAHAKVPNTWTARVESGVGLKGCEEECLRNCTCNAYASADISKEESDGGCVTWHGELVDTRVFSSGGQNLYIRVDAVEVAQYLKSQQSHGKKGMVAAIVASVVAVLLITICLSYWLVMKKRKGKRGQHELIFSPNRSTSLSTTPKGNHFDESGTNAELPYFDLTTIVAATENFSFANKLGQGGFGTVYKGRLHNGQEIAVKRLAKNSGQGVEEFKNEVTLIAKLQHRNLVRLLGFCIQKEEKMLVYEYLPNKGLDSFIFDKIKSSFLDWTKRYDIVLGIARGLLYLHQDSRLRIVHRDLKASNVLLDGAMNPKISDFGMAKIFGGDQIEANTNRVVGTYGYMSPEYAMEGLFSIKSDVFSFGVLLLEIISGTKNNSYYQENSVNLIGHVWKLWEGGKALDIVDPSMGDSYPVQQLSRCIHIGLLCVQELATDRPTMSNVAFMLCNETELPPPKQPAFIFFKKTAGPDSSSASVGAVSINDLTVTMVQAR</sequence>
<dbReference type="Pfam" id="PF07714">
    <property type="entry name" value="PK_Tyr_Ser-Thr"/>
    <property type="match status" value="1"/>
</dbReference>
<dbReference type="SMART" id="SM00108">
    <property type="entry name" value="B_lectin"/>
    <property type="match status" value="1"/>
</dbReference>
<dbReference type="InterPro" id="IPR036426">
    <property type="entry name" value="Bulb-type_lectin_dom_sf"/>
</dbReference>
<keyword evidence="19" id="KW-0245">EGF-like domain</keyword>
<feature type="binding site" evidence="20">
    <location>
        <position position="549"/>
    </location>
    <ligand>
        <name>ATP</name>
        <dbReference type="ChEBI" id="CHEBI:30616"/>
    </ligand>
</feature>
<dbReference type="InterPro" id="IPR000719">
    <property type="entry name" value="Prot_kinase_dom"/>
</dbReference>
<evidence type="ECO:0000256" key="14">
    <source>
        <dbReference type="ARBA" id="ARBA00023170"/>
    </source>
</evidence>
<keyword evidence="4 18" id="KW-0808">Transferase</keyword>
<evidence type="ECO:0000256" key="1">
    <source>
        <dbReference type="ARBA" id="ARBA00004251"/>
    </source>
</evidence>
<evidence type="ECO:0000256" key="10">
    <source>
        <dbReference type="ARBA" id="ARBA00022840"/>
    </source>
</evidence>
<reference evidence="28" key="2">
    <citation type="journal article" date="2018" name="BMC Genomics">
        <title>A manually annotated Actinidia chinensis var. chinensis (kiwifruit) genome highlights the challenges associated with draft genomes and gene prediction in plants.</title>
        <authorList>
            <person name="Pilkington S.M."/>
            <person name="Crowhurst R."/>
            <person name="Hilario E."/>
            <person name="Nardozza S."/>
            <person name="Fraser L."/>
            <person name="Peng Y."/>
            <person name="Gunaseelan K."/>
            <person name="Simpson R."/>
            <person name="Tahir J."/>
            <person name="Deroles S.C."/>
            <person name="Templeton K."/>
            <person name="Luo Z."/>
            <person name="Davy M."/>
            <person name="Cheng C."/>
            <person name="McNeilage M."/>
            <person name="Scaglione D."/>
            <person name="Liu Y."/>
            <person name="Zhang Q."/>
            <person name="Datson P."/>
            <person name="De Silva N."/>
            <person name="Gardiner S.E."/>
            <person name="Bassett H."/>
            <person name="Chagne D."/>
            <person name="McCallum J."/>
            <person name="Dzierzon H."/>
            <person name="Deng C."/>
            <person name="Wang Y.Y."/>
            <person name="Barron L."/>
            <person name="Manako K."/>
            <person name="Bowen J."/>
            <person name="Foster T.M."/>
            <person name="Erridge Z.A."/>
            <person name="Tiffin H."/>
            <person name="Waite C.N."/>
            <person name="Davies K.M."/>
            <person name="Grierson E.P."/>
            <person name="Laing W.A."/>
            <person name="Kirk R."/>
            <person name="Chen X."/>
            <person name="Wood M."/>
            <person name="Montefiori M."/>
            <person name="Brummell D.A."/>
            <person name="Schwinn K.E."/>
            <person name="Catanach A."/>
            <person name="Fullerton C."/>
            <person name="Li D."/>
            <person name="Meiyalaghan S."/>
            <person name="Nieuwenhuizen N."/>
            <person name="Read N."/>
            <person name="Prakash R."/>
            <person name="Hunter D."/>
            <person name="Zhang H."/>
            <person name="McKenzie M."/>
            <person name="Knabel M."/>
            <person name="Harris A."/>
            <person name="Allan A.C."/>
            <person name="Gleave A."/>
            <person name="Chen A."/>
            <person name="Janssen B.J."/>
            <person name="Plunkett B."/>
            <person name="Ampomah-Dwamena C."/>
            <person name="Voogd C."/>
            <person name="Leif D."/>
            <person name="Lafferty D."/>
            <person name="Souleyre E.J.F."/>
            <person name="Varkonyi-Gasic E."/>
            <person name="Gambi F."/>
            <person name="Hanley J."/>
            <person name="Yao J.L."/>
            <person name="Cheung J."/>
            <person name="David K.M."/>
            <person name="Warren B."/>
            <person name="Marsh K."/>
            <person name="Snowden K.C."/>
            <person name="Lin-Wang K."/>
            <person name="Brian L."/>
            <person name="Martinez-Sanchez M."/>
            <person name="Wang M."/>
            <person name="Ileperuma N."/>
            <person name="Macnee N."/>
            <person name="Campin R."/>
            <person name="McAtee P."/>
            <person name="Drummond R.S.M."/>
            <person name="Espley R.V."/>
            <person name="Ireland H.S."/>
            <person name="Wu R."/>
            <person name="Atkinson R.G."/>
            <person name="Karunairetnam S."/>
            <person name="Bulley S."/>
            <person name="Chunkath S."/>
            <person name="Hanley Z."/>
            <person name="Storey R."/>
            <person name="Thrimawithana A.H."/>
            <person name="Thomson S."/>
            <person name="David C."/>
            <person name="Testolin R."/>
            <person name="Huang H."/>
            <person name="Hellens R.P."/>
            <person name="Schaffer R.J."/>
        </authorList>
    </citation>
    <scope>NUCLEOTIDE SEQUENCE [LARGE SCALE GENOMIC DNA]</scope>
    <source>
        <strain evidence="28">cv. Red5</strain>
    </source>
</reference>
<keyword evidence="2" id="KW-1003">Cell membrane</keyword>
<dbReference type="CDD" id="cd14066">
    <property type="entry name" value="STKc_IRAK"/>
    <property type="match status" value="1"/>
</dbReference>
<evidence type="ECO:0000256" key="11">
    <source>
        <dbReference type="ARBA" id="ARBA00022989"/>
    </source>
</evidence>
<keyword evidence="3 18" id="KW-0723">Serine/threonine-protein kinase</keyword>
<keyword evidence="9 18" id="KW-0418">Kinase</keyword>
<evidence type="ECO:0000259" key="23">
    <source>
        <dbReference type="PROSITE" id="PS50011"/>
    </source>
</evidence>
<dbReference type="Pfam" id="PF00954">
    <property type="entry name" value="S_locus_glycop"/>
    <property type="match status" value="1"/>
</dbReference>
<dbReference type="CDD" id="cd00028">
    <property type="entry name" value="B_lectin"/>
    <property type="match status" value="1"/>
</dbReference>
<keyword evidence="15" id="KW-0325">Glycoprotein</keyword>
<evidence type="ECO:0000256" key="2">
    <source>
        <dbReference type="ARBA" id="ARBA00022475"/>
    </source>
</evidence>
<gene>
    <name evidence="27" type="ORF">CEY00_Acc17411</name>
</gene>
<dbReference type="GO" id="GO:0004674">
    <property type="term" value="F:protein serine/threonine kinase activity"/>
    <property type="evidence" value="ECO:0007669"/>
    <property type="project" value="UniProtKB-KW"/>
</dbReference>
<dbReference type="InterPro" id="IPR024171">
    <property type="entry name" value="SRK-like_kinase"/>
</dbReference>
<comment type="similarity">
    <text evidence="18">Belongs to the protein kinase superfamily. Ser/Thr protein kinase family.</text>
</comment>
<dbReference type="STRING" id="1590841.A0A2R6QLP2"/>
<dbReference type="Gene3D" id="2.90.10.10">
    <property type="entry name" value="Bulb-type lectin domain"/>
    <property type="match status" value="1"/>
</dbReference>
<dbReference type="GO" id="GO:0005524">
    <property type="term" value="F:ATP binding"/>
    <property type="evidence" value="ECO:0007669"/>
    <property type="project" value="UniProtKB-UniRule"/>
</dbReference>
<dbReference type="Gramene" id="PSS10317">
    <property type="protein sequence ID" value="PSS10317"/>
    <property type="gene ID" value="CEY00_Acc17411"/>
</dbReference>
<dbReference type="Gene3D" id="1.10.510.10">
    <property type="entry name" value="Transferase(Phosphotransferase) domain 1"/>
    <property type="match status" value="1"/>
</dbReference>
<dbReference type="GO" id="GO:0005886">
    <property type="term" value="C:plasma membrane"/>
    <property type="evidence" value="ECO:0007669"/>
    <property type="project" value="UniProtKB-SubCell"/>
</dbReference>
<keyword evidence="14 27" id="KW-0675">Receptor</keyword>
<dbReference type="PANTHER" id="PTHR27002">
    <property type="entry name" value="RECEPTOR-LIKE SERINE/THREONINE-PROTEIN KINASE SD1-8"/>
    <property type="match status" value="1"/>
</dbReference>
<keyword evidence="5 21" id="KW-0812">Transmembrane</keyword>
<keyword evidence="11 21" id="KW-1133">Transmembrane helix</keyword>
<dbReference type="AlphaFoldDB" id="A0A2R6QLP2"/>
<evidence type="ECO:0000256" key="12">
    <source>
        <dbReference type="ARBA" id="ARBA00023136"/>
    </source>
</evidence>
<evidence type="ECO:0000256" key="21">
    <source>
        <dbReference type="SAM" id="Phobius"/>
    </source>
</evidence>
<dbReference type="InterPro" id="IPR011009">
    <property type="entry name" value="Kinase-like_dom_sf"/>
</dbReference>
<dbReference type="PROSITE" id="PS50011">
    <property type="entry name" value="PROTEIN_KINASE_DOM"/>
    <property type="match status" value="1"/>
</dbReference>
<dbReference type="GO" id="GO:0106310">
    <property type="term" value="F:protein serine kinase activity"/>
    <property type="evidence" value="ECO:0007669"/>
    <property type="project" value="RHEA"/>
</dbReference>
<evidence type="ECO:0000256" key="19">
    <source>
        <dbReference type="PROSITE-ProRule" id="PRU00076"/>
    </source>
</evidence>
<dbReference type="PROSITE" id="PS00108">
    <property type="entry name" value="PROTEIN_KINASE_ST"/>
    <property type="match status" value="1"/>
</dbReference>
<comment type="caution">
    <text evidence="27">The sequence shown here is derived from an EMBL/GenBank/DDBJ whole genome shotgun (WGS) entry which is preliminary data.</text>
</comment>
<evidence type="ECO:0000256" key="16">
    <source>
        <dbReference type="ARBA" id="ARBA00047899"/>
    </source>
</evidence>
<keyword evidence="7 27" id="KW-0430">Lectin</keyword>
<dbReference type="EC" id="2.7.11.1" evidence="18"/>
<evidence type="ECO:0000259" key="25">
    <source>
        <dbReference type="PROSITE" id="PS50927"/>
    </source>
</evidence>
<dbReference type="PROSITE" id="PS50948">
    <property type="entry name" value="PAN"/>
    <property type="match status" value="1"/>
</dbReference>
<keyword evidence="12 21" id="KW-0472">Membrane</keyword>
<feature type="domain" description="EGF-like" evidence="24">
    <location>
        <begin position="281"/>
        <end position="320"/>
    </location>
</feature>
<evidence type="ECO:0000256" key="20">
    <source>
        <dbReference type="PROSITE-ProRule" id="PRU10141"/>
    </source>
</evidence>
<evidence type="ECO:0000256" key="18">
    <source>
        <dbReference type="PIRNR" id="PIRNR000641"/>
    </source>
</evidence>
<dbReference type="FunCoup" id="A0A2R6QLP2">
    <property type="interactions" value="246"/>
</dbReference>
<dbReference type="PIRSF" id="PIRSF000641">
    <property type="entry name" value="SRK"/>
    <property type="match status" value="1"/>
</dbReference>
<accession>A0A2R6QLP2</accession>
<dbReference type="OrthoDB" id="1933550at2759"/>
<feature type="transmembrane region" description="Helical" evidence="21">
    <location>
        <begin position="442"/>
        <end position="465"/>
    </location>
</feature>
<dbReference type="FunFam" id="3.30.200.20:FF:000330">
    <property type="entry name" value="G-type lectin S-receptor-like serine/threonine-protein kinase At4g03230"/>
    <property type="match status" value="1"/>
</dbReference>
<evidence type="ECO:0000256" key="6">
    <source>
        <dbReference type="ARBA" id="ARBA00022729"/>
    </source>
</evidence>
<evidence type="ECO:0000256" key="15">
    <source>
        <dbReference type="ARBA" id="ARBA00023180"/>
    </source>
</evidence>
<evidence type="ECO:0000256" key="7">
    <source>
        <dbReference type="ARBA" id="ARBA00022734"/>
    </source>
</evidence>
<dbReference type="InterPro" id="IPR008271">
    <property type="entry name" value="Ser/Thr_kinase_AS"/>
</dbReference>
<comment type="catalytic activity">
    <reaction evidence="17 18">
        <text>L-seryl-[protein] + ATP = O-phospho-L-seryl-[protein] + ADP + H(+)</text>
        <dbReference type="Rhea" id="RHEA:17989"/>
        <dbReference type="Rhea" id="RHEA-COMP:9863"/>
        <dbReference type="Rhea" id="RHEA-COMP:11604"/>
        <dbReference type="ChEBI" id="CHEBI:15378"/>
        <dbReference type="ChEBI" id="CHEBI:29999"/>
        <dbReference type="ChEBI" id="CHEBI:30616"/>
        <dbReference type="ChEBI" id="CHEBI:83421"/>
        <dbReference type="ChEBI" id="CHEBI:456216"/>
        <dbReference type="EC" id="2.7.11.1"/>
    </reaction>
</comment>
<reference evidence="27 28" key="1">
    <citation type="submission" date="2017-07" db="EMBL/GenBank/DDBJ databases">
        <title>An improved, manually edited Actinidia chinensis var. chinensis (kiwifruit) genome highlights the challenges associated with draft genomes and gene prediction in plants.</title>
        <authorList>
            <person name="Pilkington S."/>
            <person name="Crowhurst R."/>
            <person name="Hilario E."/>
            <person name="Nardozza S."/>
            <person name="Fraser L."/>
            <person name="Peng Y."/>
            <person name="Gunaseelan K."/>
            <person name="Simpson R."/>
            <person name="Tahir J."/>
            <person name="Deroles S."/>
            <person name="Templeton K."/>
            <person name="Luo Z."/>
            <person name="Davy M."/>
            <person name="Cheng C."/>
            <person name="Mcneilage M."/>
            <person name="Scaglione D."/>
            <person name="Liu Y."/>
            <person name="Zhang Q."/>
            <person name="Datson P."/>
            <person name="De Silva N."/>
            <person name="Gardiner S."/>
            <person name="Bassett H."/>
            <person name="Chagne D."/>
            <person name="Mccallum J."/>
            <person name="Dzierzon H."/>
            <person name="Deng C."/>
            <person name="Wang Y.-Y."/>
            <person name="Barron N."/>
            <person name="Manako K."/>
            <person name="Bowen J."/>
            <person name="Foster T."/>
            <person name="Erridge Z."/>
            <person name="Tiffin H."/>
            <person name="Waite C."/>
            <person name="Davies K."/>
            <person name="Grierson E."/>
            <person name="Laing W."/>
            <person name="Kirk R."/>
            <person name="Chen X."/>
            <person name="Wood M."/>
            <person name="Montefiori M."/>
            <person name="Brummell D."/>
            <person name="Schwinn K."/>
            <person name="Catanach A."/>
            <person name="Fullerton C."/>
            <person name="Li D."/>
            <person name="Meiyalaghan S."/>
            <person name="Nieuwenhuizen N."/>
            <person name="Read N."/>
            <person name="Prakash R."/>
            <person name="Hunter D."/>
            <person name="Zhang H."/>
            <person name="Mckenzie M."/>
            <person name="Knabel M."/>
            <person name="Harris A."/>
            <person name="Allan A."/>
            <person name="Chen A."/>
            <person name="Janssen B."/>
            <person name="Plunkett B."/>
            <person name="Dwamena C."/>
            <person name="Voogd C."/>
            <person name="Leif D."/>
            <person name="Lafferty D."/>
            <person name="Souleyre E."/>
            <person name="Varkonyi-Gasic E."/>
            <person name="Gambi F."/>
            <person name="Hanley J."/>
            <person name="Yao J.-L."/>
            <person name="Cheung J."/>
            <person name="David K."/>
            <person name="Warren B."/>
            <person name="Marsh K."/>
            <person name="Snowden K."/>
            <person name="Lin-Wang K."/>
            <person name="Brian L."/>
            <person name="Martinez-Sanchez M."/>
            <person name="Wang M."/>
            <person name="Ileperuma N."/>
            <person name="Macnee N."/>
            <person name="Campin R."/>
            <person name="Mcatee P."/>
            <person name="Drummond R."/>
            <person name="Espley R."/>
            <person name="Ireland H."/>
            <person name="Wu R."/>
            <person name="Atkinson R."/>
            <person name="Karunairetnam S."/>
            <person name="Bulley S."/>
            <person name="Chunkath S."/>
            <person name="Hanley Z."/>
            <person name="Storey R."/>
            <person name="Thrimawithana A."/>
            <person name="Thomson S."/>
            <person name="David C."/>
            <person name="Testolin R."/>
        </authorList>
    </citation>
    <scope>NUCLEOTIDE SEQUENCE [LARGE SCALE GENOMIC DNA]</scope>
    <source>
        <strain evidence="28">cv. Red5</strain>
        <tissue evidence="27">Young leaf</tissue>
    </source>
</reference>
<evidence type="ECO:0000256" key="4">
    <source>
        <dbReference type="ARBA" id="ARBA00022679"/>
    </source>
</evidence>
<dbReference type="InterPro" id="IPR000742">
    <property type="entry name" value="EGF"/>
</dbReference>
<evidence type="ECO:0000256" key="3">
    <source>
        <dbReference type="ARBA" id="ARBA00022527"/>
    </source>
</evidence>
<comment type="subcellular location">
    <subcellularLocation>
        <location evidence="1">Cell membrane</location>
        <topology evidence="1">Single-pass type I membrane protein</topology>
    </subcellularLocation>
</comment>
<dbReference type="PANTHER" id="PTHR27002:SF1095">
    <property type="entry name" value="G-TYPE LECTIN S-RECEPTOR-LIKE SERINE_THREONINE-PROTEIN KINASE RKS1"/>
    <property type="match status" value="1"/>
</dbReference>
<dbReference type="Gene3D" id="3.30.200.20">
    <property type="entry name" value="Phosphorylase Kinase, domain 1"/>
    <property type="match status" value="1"/>
</dbReference>
<evidence type="ECO:0000256" key="13">
    <source>
        <dbReference type="ARBA" id="ARBA00023157"/>
    </source>
</evidence>
<dbReference type="SMART" id="SM00220">
    <property type="entry name" value="S_TKc"/>
    <property type="match status" value="1"/>
</dbReference>
<name>A0A2R6QLP2_ACTCC</name>
<dbReference type="EMBL" id="NKQK01000015">
    <property type="protein sequence ID" value="PSS10317.1"/>
    <property type="molecule type" value="Genomic_DNA"/>
</dbReference>
<dbReference type="FunFam" id="2.90.10.10:FF:000029">
    <property type="entry name" value="G-type lectin S-receptor-like serine/threonine-protein kinase"/>
    <property type="match status" value="1"/>
</dbReference>
<dbReference type="InterPro" id="IPR001245">
    <property type="entry name" value="Ser-Thr/Tyr_kinase_cat_dom"/>
</dbReference>
<dbReference type="OMA" id="NADKFEC"/>
<dbReference type="InterPro" id="IPR017441">
    <property type="entry name" value="Protein_kinase_ATP_BS"/>
</dbReference>
<dbReference type="CDD" id="cd01098">
    <property type="entry name" value="PAN_AP_plant"/>
    <property type="match status" value="1"/>
</dbReference>
<keyword evidence="10 18" id="KW-0067">ATP-binding</keyword>
<dbReference type="PROSITE" id="PS50026">
    <property type="entry name" value="EGF_3"/>
    <property type="match status" value="1"/>
</dbReference>
<organism evidence="27 28">
    <name type="scientific">Actinidia chinensis var. chinensis</name>
    <name type="common">Chinese soft-hair kiwi</name>
    <dbReference type="NCBI Taxonomy" id="1590841"/>
    <lineage>
        <taxon>Eukaryota</taxon>
        <taxon>Viridiplantae</taxon>
        <taxon>Streptophyta</taxon>
        <taxon>Embryophyta</taxon>
        <taxon>Tracheophyta</taxon>
        <taxon>Spermatophyta</taxon>
        <taxon>Magnoliopsida</taxon>
        <taxon>eudicotyledons</taxon>
        <taxon>Gunneridae</taxon>
        <taxon>Pentapetalae</taxon>
        <taxon>asterids</taxon>
        <taxon>Ericales</taxon>
        <taxon>Actinidiaceae</taxon>
        <taxon>Actinidia</taxon>
    </lineage>
</organism>
<keyword evidence="8 18" id="KW-0547">Nucleotide-binding</keyword>
<dbReference type="Pfam" id="PF11883">
    <property type="entry name" value="DUF3403"/>
    <property type="match status" value="1"/>
</dbReference>
<dbReference type="PROSITE" id="PS50927">
    <property type="entry name" value="BULB_LECTIN"/>
    <property type="match status" value="1"/>
</dbReference>
<protein>
    <recommendedName>
        <fullName evidence="18">Receptor-like serine/threonine-protein kinase</fullName>
        <ecNumber evidence="18">2.7.11.1</ecNumber>
    </recommendedName>
</protein>
<keyword evidence="6 22" id="KW-0732">Signal</keyword>
<dbReference type="GO" id="GO:0030246">
    <property type="term" value="F:carbohydrate binding"/>
    <property type="evidence" value="ECO:0007669"/>
    <property type="project" value="UniProtKB-KW"/>
</dbReference>
<feature type="chain" id="PRO_5015302282" description="Receptor-like serine/threonine-protein kinase" evidence="22">
    <location>
        <begin position="23"/>
        <end position="837"/>
    </location>
</feature>
<dbReference type="SUPFAM" id="SSF51110">
    <property type="entry name" value="alpha-D-mannose-specific plant lectins"/>
    <property type="match status" value="1"/>
</dbReference>
<feature type="domain" description="Bulb-type lectin" evidence="25">
    <location>
        <begin position="23"/>
        <end position="143"/>
    </location>
</feature>
<evidence type="ECO:0000313" key="28">
    <source>
        <dbReference type="Proteomes" id="UP000241394"/>
    </source>
</evidence>
<dbReference type="GO" id="GO:0048544">
    <property type="term" value="P:recognition of pollen"/>
    <property type="evidence" value="ECO:0007669"/>
    <property type="project" value="InterPro"/>
</dbReference>
<dbReference type="Proteomes" id="UP000241394">
    <property type="component" value="Chromosome LG15"/>
</dbReference>
<feature type="domain" description="Protein kinase" evidence="23">
    <location>
        <begin position="521"/>
        <end position="805"/>
    </location>
</feature>
<evidence type="ECO:0000256" key="8">
    <source>
        <dbReference type="ARBA" id="ARBA00022741"/>
    </source>
</evidence>
<dbReference type="InterPro" id="IPR003609">
    <property type="entry name" value="Pan_app"/>
</dbReference>
<evidence type="ECO:0000259" key="26">
    <source>
        <dbReference type="PROSITE" id="PS50948"/>
    </source>
</evidence>
<evidence type="ECO:0000256" key="17">
    <source>
        <dbReference type="ARBA" id="ARBA00048679"/>
    </source>
</evidence>
<dbReference type="SUPFAM" id="SSF56112">
    <property type="entry name" value="Protein kinase-like (PK-like)"/>
    <property type="match status" value="1"/>
</dbReference>
<proteinExistence type="inferred from homology"/>
<dbReference type="InterPro" id="IPR021820">
    <property type="entry name" value="S-locus_recpt_kinase_C"/>
</dbReference>
<dbReference type="PROSITE" id="PS00107">
    <property type="entry name" value="PROTEIN_KINASE_ATP"/>
    <property type="match status" value="1"/>
</dbReference>
<dbReference type="FunFam" id="1.10.510.10:FF:000060">
    <property type="entry name" value="G-type lectin S-receptor-like serine/threonine-protein kinase"/>
    <property type="match status" value="1"/>
</dbReference>
<evidence type="ECO:0000256" key="9">
    <source>
        <dbReference type="ARBA" id="ARBA00022777"/>
    </source>
</evidence>
<evidence type="ECO:0000313" key="27">
    <source>
        <dbReference type="EMBL" id="PSS10317.1"/>
    </source>
</evidence>
<comment type="caution">
    <text evidence="19">Lacks conserved residue(s) required for the propagation of feature annotation.</text>
</comment>
<evidence type="ECO:0000256" key="5">
    <source>
        <dbReference type="ARBA" id="ARBA00022692"/>
    </source>
</evidence>
<dbReference type="Pfam" id="PF01453">
    <property type="entry name" value="B_lectin"/>
    <property type="match status" value="1"/>
</dbReference>
<feature type="signal peptide" evidence="22">
    <location>
        <begin position="1"/>
        <end position="22"/>
    </location>
</feature>
<dbReference type="SMART" id="SM00473">
    <property type="entry name" value="PAN_AP"/>
    <property type="match status" value="1"/>
</dbReference>
<keyword evidence="28" id="KW-1185">Reference proteome</keyword>
<dbReference type="Pfam" id="PF08276">
    <property type="entry name" value="PAN_2"/>
    <property type="match status" value="1"/>
</dbReference>
<dbReference type="InterPro" id="IPR001480">
    <property type="entry name" value="Bulb-type_lectin_dom"/>
</dbReference>
<evidence type="ECO:0000256" key="22">
    <source>
        <dbReference type="SAM" id="SignalP"/>
    </source>
</evidence>
<dbReference type="InterPro" id="IPR000858">
    <property type="entry name" value="S_locus_glycoprot_dom"/>
</dbReference>
<keyword evidence="13 19" id="KW-1015">Disulfide bond</keyword>
<comment type="catalytic activity">
    <reaction evidence="16 18">
        <text>L-threonyl-[protein] + ATP = O-phospho-L-threonyl-[protein] + ADP + H(+)</text>
        <dbReference type="Rhea" id="RHEA:46608"/>
        <dbReference type="Rhea" id="RHEA-COMP:11060"/>
        <dbReference type="Rhea" id="RHEA-COMP:11605"/>
        <dbReference type="ChEBI" id="CHEBI:15378"/>
        <dbReference type="ChEBI" id="CHEBI:30013"/>
        <dbReference type="ChEBI" id="CHEBI:30616"/>
        <dbReference type="ChEBI" id="CHEBI:61977"/>
        <dbReference type="ChEBI" id="CHEBI:456216"/>
        <dbReference type="EC" id="2.7.11.1"/>
    </reaction>
</comment>
<feature type="domain" description="Apple" evidence="26">
    <location>
        <begin position="340"/>
        <end position="423"/>
    </location>
</feature>